<reference evidence="2" key="2">
    <citation type="submission" date="2022-01" db="EMBL/GenBank/DDBJ databases">
        <authorList>
            <person name="Yamashiro T."/>
            <person name="Shiraishi A."/>
            <person name="Satake H."/>
            <person name="Nakayama K."/>
        </authorList>
    </citation>
    <scope>NUCLEOTIDE SEQUENCE</scope>
</reference>
<protein>
    <submittedName>
        <fullName evidence="2">Uncharacterized protein</fullName>
    </submittedName>
</protein>
<proteinExistence type="predicted"/>
<feature type="coiled-coil region" evidence="1">
    <location>
        <begin position="50"/>
        <end position="77"/>
    </location>
</feature>
<evidence type="ECO:0000313" key="3">
    <source>
        <dbReference type="Proteomes" id="UP001151760"/>
    </source>
</evidence>
<evidence type="ECO:0000313" key="2">
    <source>
        <dbReference type="EMBL" id="GJS78803.1"/>
    </source>
</evidence>
<accession>A0ABQ4YQA9</accession>
<reference evidence="2" key="1">
    <citation type="journal article" date="2022" name="Int. J. Mol. Sci.">
        <title>Draft Genome of Tanacetum Coccineum: Genomic Comparison of Closely Related Tanacetum-Family Plants.</title>
        <authorList>
            <person name="Yamashiro T."/>
            <person name="Shiraishi A."/>
            <person name="Nakayama K."/>
            <person name="Satake H."/>
        </authorList>
    </citation>
    <scope>NUCLEOTIDE SEQUENCE</scope>
</reference>
<keyword evidence="3" id="KW-1185">Reference proteome</keyword>
<evidence type="ECO:0000256" key="1">
    <source>
        <dbReference type="SAM" id="Coils"/>
    </source>
</evidence>
<dbReference type="Proteomes" id="UP001151760">
    <property type="component" value="Unassembled WGS sequence"/>
</dbReference>
<name>A0ABQ4YQA9_9ASTR</name>
<dbReference type="EMBL" id="BQNB010010552">
    <property type="protein sequence ID" value="GJS78803.1"/>
    <property type="molecule type" value="Genomic_DNA"/>
</dbReference>
<organism evidence="2 3">
    <name type="scientific">Tanacetum coccineum</name>
    <dbReference type="NCBI Taxonomy" id="301880"/>
    <lineage>
        <taxon>Eukaryota</taxon>
        <taxon>Viridiplantae</taxon>
        <taxon>Streptophyta</taxon>
        <taxon>Embryophyta</taxon>
        <taxon>Tracheophyta</taxon>
        <taxon>Spermatophyta</taxon>
        <taxon>Magnoliopsida</taxon>
        <taxon>eudicotyledons</taxon>
        <taxon>Gunneridae</taxon>
        <taxon>Pentapetalae</taxon>
        <taxon>asterids</taxon>
        <taxon>campanulids</taxon>
        <taxon>Asterales</taxon>
        <taxon>Asteraceae</taxon>
        <taxon>Asteroideae</taxon>
        <taxon>Anthemideae</taxon>
        <taxon>Anthemidinae</taxon>
        <taxon>Tanacetum</taxon>
    </lineage>
</organism>
<comment type="caution">
    <text evidence="2">The sequence shown here is derived from an EMBL/GenBank/DDBJ whole genome shotgun (WGS) entry which is preliminary data.</text>
</comment>
<gene>
    <name evidence="2" type="ORF">Tco_0728684</name>
</gene>
<sequence length="133" mass="15333">MTNHYTKPESGIMTCYTSSLLTTSIVIKRPWLTILKNGTTKRQADSDDGLAALVSKLDNLGRDMKKLKESIHAIRVKCQVCEGHHPDKNFPLNEEVKGIEEVKYREYGNPFSNHNRKTKIQSYRHLRMEKDKS</sequence>
<keyword evidence="1" id="KW-0175">Coiled coil</keyword>